<feature type="DNA-binding region" description="H-T-H motif" evidence="5">
    <location>
        <begin position="33"/>
        <end position="52"/>
    </location>
</feature>
<dbReference type="EMBL" id="PDDX01000001">
    <property type="protein sequence ID" value="PHI30015.1"/>
    <property type="molecule type" value="Genomic_DNA"/>
</dbReference>
<dbReference type="Pfam" id="PF00440">
    <property type="entry name" value="TetR_N"/>
    <property type="match status" value="1"/>
</dbReference>
<name>A0A2C6DNK4_9GAMM</name>
<keyword evidence="4" id="KW-0804">Transcription</keyword>
<evidence type="ECO:0000256" key="4">
    <source>
        <dbReference type="ARBA" id="ARBA00023163"/>
    </source>
</evidence>
<organism evidence="7 8">
    <name type="scientific">Budvicia aquatica</name>
    <dbReference type="NCBI Taxonomy" id="82979"/>
    <lineage>
        <taxon>Bacteria</taxon>
        <taxon>Pseudomonadati</taxon>
        <taxon>Pseudomonadota</taxon>
        <taxon>Gammaproteobacteria</taxon>
        <taxon>Enterobacterales</taxon>
        <taxon>Budviciaceae</taxon>
        <taxon>Budvicia</taxon>
    </lineage>
</organism>
<evidence type="ECO:0000313" key="8">
    <source>
        <dbReference type="Proteomes" id="UP000224974"/>
    </source>
</evidence>
<dbReference type="InterPro" id="IPR013572">
    <property type="entry name" value="Tscrpt_reg_MAATS_C"/>
</dbReference>
<evidence type="ECO:0000256" key="2">
    <source>
        <dbReference type="ARBA" id="ARBA00023015"/>
    </source>
</evidence>
<dbReference type="AlphaFoldDB" id="A0A2C6DNK4"/>
<dbReference type="Gene3D" id="1.10.357.10">
    <property type="entry name" value="Tetracycline Repressor, domain 2"/>
    <property type="match status" value="1"/>
</dbReference>
<dbReference type="PANTHER" id="PTHR43479">
    <property type="entry name" value="ACREF/ENVCD OPERON REPRESSOR-RELATED"/>
    <property type="match status" value="1"/>
</dbReference>
<accession>A0A2C6DNK4</accession>
<dbReference type="GO" id="GO:0045892">
    <property type="term" value="P:negative regulation of DNA-templated transcription"/>
    <property type="evidence" value="ECO:0007669"/>
    <property type="project" value="UniProtKB-ARBA"/>
</dbReference>
<protein>
    <submittedName>
        <fullName evidence="7">DNA-binding transcriptional repressor AcrR</fullName>
    </submittedName>
</protein>
<sequence length="219" mass="25123">MVRKTKQQSLETRQHILDAAMHEFSKRGVSSTSLNDIAISAGVTRGAIYWHFKNKVDIFNAMWSQIESSIDDVELRYRNQFPTEPLLSLRHTLIFVLQTSVLDPKRNTLLGILFHKCEFVGELASLQQIHQALYLESFERIEKVLCDCIEYNQLPKSLNTRLAAITMRSYLCGLIENWLFMPDAYDLAANAERLVDAFIDMLKLSPALICPQAVERTTK</sequence>
<feature type="domain" description="HTH tetR-type" evidence="6">
    <location>
        <begin position="10"/>
        <end position="70"/>
    </location>
</feature>
<dbReference type="InterPro" id="IPR036271">
    <property type="entry name" value="Tet_transcr_reg_TetR-rel_C_sf"/>
</dbReference>
<dbReference type="GO" id="GO:0003700">
    <property type="term" value="F:DNA-binding transcription factor activity"/>
    <property type="evidence" value="ECO:0007669"/>
    <property type="project" value="UniProtKB-ARBA"/>
</dbReference>
<dbReference type="GO" id="GO:0009410">
    <property type="term" value="P:response to xenobiotic stimulus"/>
    <property type="evidence" value="ECO:0007669"/>
    <property type="project" value="UniProtKB-ARBA"/>
</dbReference>
<dbReference type="InterPro" id="IPR001647">
    <property type="entry name" value="HTH_TetR"/>
</dbReference>
<dbReference type="OrthoDB" id="5816932at2"/>
<dbReference type="InterPro" id="IPR050624">
    <property type="entry name" value="HTH-type_Tx_Regulator"/>
</dbReference>
<dbReference type="Pfam" id="PF08361">
    <property type="entry name" value="TetR_C_2"/>
    <property type="match status" value="1"/>
</dbReference>
<dbReference type="SUPFAM" id="SSF48498">
    <property type="entry name" value="Tetracyclin repressor-like, C-terminal domain"/>
    <property type="match status" value="1"/>
</dbReference>
<dbReference type="GO" id="GO:0003677">
    <property type="term" value="F:DNA binding"/>
    <property type="evidence" value="ECO:0007669"/>
    <property type="project" value="UniProtKB-UniRule"/>
</dbReference>
<dbReference type="NCBIfam" id="NF007949">
    <property type="entry name" value="PRK10668.1"/>
    <property type="match status" value="1"/>
</dbReference>
<dbReference type="PROSITE" id="PS50977">
    <property type="entry name" value="HTH_TETR_2"/>
    <property type="match status" value="1"/>
</dbReference>
<dbReference type="PANTHER" id="PTHR43479:SF11">
    <property type="entry name" value="ACREF_ENVCD OPERON REPRESSOR-RELATED"/>
    <property type="match status" value="1"/>
</dbReference>
<dbReference type="PROSITE" id="PS01081">
    <property type="entry name" value="HTH_TETR_1"/>
    <property type="match status" value="1"/>
</dbReference>
<evidence type="ECO:0000313" key="7">
    <source>
        <dbReference type="EMBL" id="PHI30015.1"/>
    </source>
</evidence>
<gene>
    <name evidence="7" type="ORF">CRN84_12025</name>
</gene>
<reference evidence="8" key="1">
    <citation type="submission" date="2017-09" db="EMBL/GenBank/DDBJ databases">
        <title>FDA dAtabase for Regulatory Grade micrObial Sequences (FDA-ARGOS): Supporting development and validation of Infectious Disease Dx tests.</title>
        <authorList>
            <person name="Minogue T."/>
            <person name="Wolcott M."/>
            <person name="Wasieloski L."/>
            <person name="Aguilar W."/>
            <person name="Moore D."/>
            <person name="Tallon L."/>
            <person name="Sadzewicz L."/>
            <person name="Ott S."/>
            <person name="Zhao X."/>
            <person name="Nagaraj S."/>
            <person name="Vavikolanu K."/>
            <person name="Aluvathingal J."/>
            <person name="Nadendla S."/>
            <person name="Sichtig H."/>
        </authorList>
    </citation>
    <scope>NUCLEOTIDE SEQUENCE [LARGE SCALE GENOMIC DNA]</scope>
    <source>
        <strain evidence="8">FDAARGOS_387</strain>
    </source>
</reference>
<evidence type="ECO:0000256" key="1">
    <source>
        <dbReference type="ARBA" id="ARBA00022491"/>
    </source>
</evidence>
<keyword evidence="2" id="KW-0805">Transcription regulation</keyword>
<dbReference type="RefSeq" id="WP_036016309.1">
    <property type="nucleotide sequence ID" value="NZ_PDDX01000001.1"/>
</dbReference>
<keyword evidence="1" id="KW-0678">Repressor</keyword>
<dbReference type="SUPFAM" id="SSF46689">
    <property type="entry name" value="Homeodomain-like"/>
    <property type="match status" value="1"/>
</dbReference>
<comment type="caution">
    <text evidence="7">The sequence shown here is derived from an EMBL/GenBank/DDBJ whole genome shotgun (WGS) entry which is preliminary data.</text>
</comment>
<dbReference type="Proteomes" id="UP000224974">
    <property type="component" value="Unassembled WGS sequence"/>
</dbReference>
<dbReference type="InterPro" id="IPR023772">
    <property type="entry name" value="DNA-bd_HTH_TetR-type_CS"/>
</dbReference>
<keyword evidence="3 5" id="KW-0238">DNA-binding</keyword>
<evidence type="ECO:0000256" key="3">
    <source>
        <dbReference type="ARBA" id="ARBA00023125"/>
    </source>
</evidence>
<dbReference type="STRING" id="1111728.GCA_000427805_03097"/>
<evidence type="ECO:0000256" key="5">
    <source>
        <dbReference type="PROSITE-ProRule" id="PRU00335"/>
    </source>
</evidence>
<keyword evidence="8" id="KW-1185">Reference proteome</keyword>
<proteinExistence type="predicted"/>
<dbReference type="FunFam" id="1.10.357.10:FF:000003">
    <property type="entry name" value="HTH-type transcriptional regulator AcrR"/>
    <property type="match status" value="1"/>
</dbReference>
<dbReference type="PRINTS" id="PR00455">
    <property type="entry name" value="HTHTETR"/>
</dbReference>
<dbReference type="InterPro" id="IPR009057">
    <property type="entry name" value="Homeodomain-like_sf"/>
</dbReference>
<evidence type="ECO:0000259" key="6">
    <source>
        <dbReference type="PROSITE" id="PS50977"/>
    </source>
</evidence>